<organism evidence="1 2">
    <name type="scientific">Trifolium medium</name>
    <dbReference type="NCBI Taxonomy" id="97028"/>
    <lineage>
        <taxon>Eukaryota</taxon>
        <taxon>Viridiplantae</taxon>
        <taxon>Streptophyta</taxon>
        <taxon>Embryophyta</taxon>
        <taxon>Tracheophyta</taxon>
        <taxon>Spermatophyta</taxon>
        <taxon>Magnoliopsida</taxon>
        <taxon>eudicotyledons</taxon>
        <taxon>Gunneridae</taxon>
        <taxon>Pentapetalae</taxon>
        <taxon>rosids</taxon>
        <taxon>fabids</taxon>
        <taxon>Fabales</taxon>
        <taxon>Fabaceae</taxon>
        <taxon>Papilionoideae</taxon>
        <taxon>50 kb inversion clade</taxon>
        <taxon>NPAAA clade</taxon>
        <taxon>Hologalegina</taxon>
        <taxon>IRL clade</taxon>
        <taxon>Trifolieae</taxon>
        <taxon>Trifolium</taxon>
    </lineage>
</organism>
<comment type="caution">
    <text evidence="1">The sequence shown here is derived from an EMBL/GenBank/DDBJ whole genome shotgun (WGS) entry which is preliminary data.</text>
</comment>
<evidence type="ECO:0000313" key="2">
    <source>
        <dbReference type="Proteomes" id="UP000265520"/>
    </source>
</evidence>
<reference evidence="1 2" key="1">
    <citation type="journal article" date="2018" name="Front. Plant Sci.">
        <title>Red Clover (Trifolium pratense) and Zigzag Clover (T. medium) - A Picture of Genomic Similarities and Differences.</title>
        <authorList>
            <person name="Dluhosova J."/>
            <person name="Istvanek J."/>
            <person name="Nedelnik J."/>
            <person name="Repkova J."/>
        </authorList>
    </citation>
    <scope>NUCLEOTIDE SEQUENCE [LARGE SCALE GENOMIC DNA]</scope>
    <source>
        <strain evidence="2">cv. 10/8</strain>
        <tissue evidence="1">Leaf</tissue>
    </source>
</reference>
<dbReference type="Proteomes" id="UP000265520">
    <property type="component" value="Unassembled WGS sequence"/>
</dbReference>
<dbReference type="AlphaFoldDB" id="A0A392QTJ5"/>
<sequence>IAAISSVLKEKIDQLEELAPWKNIQWSL</sequence>
<proteinExistence type="predicted"/>
<accession>A0A392QTJ5</accession>
<protein>
    <submittedName>
        <fullName evidence="1">Uncharacterized protein</fullName>
    </submittedName>
</protein>
<name>A0A392QTJ5_9FABA</name>
<keyword evidence="2" id="KW-1185">Reference proteome</keyword>
<dbReference type="EMBL" id="LXQA010156263">
    <property type="protein sequence ID" value="MCI26930.1"/>
    <property type="molecule type" value="Genomic_DNA"/>
</dbReference>
<evidence type="ECO:0000313" key="1">
    <source>
        <dbReference type="EMBL" id="MCI26930.1"/>
    </source>
</evidence>
<feature type="non-terminal residue" evidence="1">
    <location>
        <position position="1"/>
    </location>
</feature>